<organism evidence="1 2">
    <name type="scientific">Candidatus Sungbacteria bacterium RIFCSPHIGHO2_01_FULL_50_25</name>
    <dbReference type="NCBI Taxonomy" id="1802265"/>
    <lineage>
        <taxon>Bacteria</taxon>
        <taxon>Candidatus Sungiibacteriota</taxon>
    </lineage>
</organism>
<dbReference type="EMBL" id="MHQD01000011">
    <property type="protein sequence ID" value="OGZ96466.1"/>
    <property type="molecule type" value="Genomic_DNA"/>
</dbReference>
<dbReference type="AlphaFoldDB" id="A0A1G2KAL3"/>
<protein>
    <submittedName>
        <fullName evidence="1">Uncharacterized protein</fullName>
    </submittedName>
</protein>
<reference evidence="1 2" key="1">
    <citation type="journal article" date="2016" name="Nat. Commun.">
        <title>Thousands of microbial genomes shed light on interconnected biogeochemical processes in an aquifer system.</title>
        <authorList>
            <person name="Anantharaman K."/>
            <person name="Brown C.T."/>
            <person name="Hug L.A."/>
            <person name="Sharon I."/>
            <person name="Castelle C.J."/>
            <person name="Probst A.J."/>
            <person name="Thomas B.C."/>
            <person name="Singh A."/>
            <person name="Wilkins M.J."/>
            <person name="Karaoz U."/>
            <person name="Brodie E.L."/>
            <person name="Williams K.H."/>
            <person name="Hubbard S.S."/>
            <person name="Banfield J.F."/>
        </authorList>
    </citation>
    <scope>NUCLEOTIDE SEQUENCE [LARGE SCALE GENOMIC DNA]</scope>
</reference>
<name>A0A1G2KAL3_9BACT</name>
<dbReference type="Proteomes" id="UP000178574">
    <property type="component" value="Unassembled WGS sequence"/>
</dbReference>
<accession>A0A1G2KAL3</accession>
<evidence type="ECO:0000313" key="1">
    <source>
        <dbReference type="EMBL" id="OGZ96466.1"/>
    </source>
</evidence>
<proteinExistence type="predicted"/>
<gene>
    <name evidence="1" type="ORF">A2847_00255</name>
</gene>
<evidence type="ECO:0000313" key="2">
    <source>
        <dbReference type="Proteomes" id="UP000178574"/>
    </source>
</evidence>
<sequence length="62" mass="7300">MMNGAKNNGIGKIIDELLLLGEDAEELKFWKNIFEDLAPEEQEKLRMNLEEELKELQKLRKL</sequence>
<comment type="caution">
    <text evidence="1">The sequence shown here is derived from an EMBL/GenBank/DDBJ whole genome shotgun (WGS) entry which is preliminary data.</text>
</comment>